<evidence type="ECO:0000256" key="4">
    <source>
        <dbReference type="ARBA" id="ARBA00022481"/>
    </source>
</evidence>
<accession>A0A3M8T0V2</accession>
<keyword evidence="3" id="KW-1003">Cell membrane</keyword>
<dbReference type="RefSeq" id="WP_123087508.1">
    <property type="nucleotide sequence ID" value="NZ_RIBS01000003.1"/>
</dbReference>
<dbReference type="Pfam" id="PF07963">
    <property type="entry name" value="N_methyl"/>
    <property type="match status" value="1"/>
</dbReference>
<dbReference type="Proteomes" id="UP000267049">
    <property type="component" value="Unassembled WGS sequence"/>
</dbReference>
<evidence type="ECO:0000256" key="2">
    <source>
        <dbReference type="ARBA" id="ARBA00008358"/>
    </source>
</evidence>
<reference evidence="10 11" key="1">
    <citation type="submission" date="2018-11" db="EMBL/GenBank/DDBJ databases">
        <title>Lysobacter cryohumiis sp. nov., isolated from soil in the Tianshan Mountains, Xinjiang, China.</title>
        <authorList>
            <person name="Luo Y."/>
            <person name="Sheng H."/>
        </authorList>
    </citation>
    <scope>NUCLEOTIDE SEQUENCE [LARGE SCALE GENOMIC DNA]</scope>
    <source>
        <strain evidence="10 11">ZS60</strain>
    </source>
</reference>
<dbReference type="InterPro" id="IPR012902">
    <property type="entry name" value="N_methyl_site"/>
</dbReference>
<organism evidence="10 11">
    <name type="scientific">Montanilutibacter psychrotolerans</name>
    <dbReference type="NCBI Taxonomy" id="1327343"/>
    <lineage>
        <taxon>Bacteria</taxon>
        <taxon>Pseudomonadati</taxon>
        <taxon>Pseudomonadota</taxon>
        <taxon>Gammaproteobacteria</taxon>
        <taxon>Lysobacterales</taxon>
        <taxon>Lysobacteraceae</taxon>
        <taxon>Montanilutibacter</taxon>
    </lineage>
</organism>
<keyword evidence="8 9" id="KW-0472">Membrane</keyword>
<dbReference type="InterPro" id="IPR010052">
    <property type="entry name" value="T2SS_protein-GspI"/>
</dbReference>
<evidence type="ECO:0000256" key="8">
    <source>
        <dbReference type="ARBA" id="ARBA00023136"/>
    </source>
</evidence>
<dbReference type="EMBL" id="RIBS01000003">
    <property type="protein sequence ID" value="RNF84322.1"/>
    <property type="molecule type" value="Genomic_DNA"/>
</dbReference>
<proteinExistence type="inferred from homology"/>
<dbReference type="GO" id="GO:0005886">
    <property type="term" value="C:plasma membrane"/>
    <property type="evidence" value="ECO:0007669"/>
    <property type="project" value="UniProtKB-SubCell"/>
</dbReference>
<comment type="caution">
    <text evidence="10">The sequence shown here is derived from an EMBL/GenBank/DDBJ whole genome shotgun (WGS) entry which is preliminary data.</text>
</comment>
<keyword evidence="6 9" id="KW-0812">Transmembrane</keyword>
<gene>
    <name evidence="10" type="ORF">EER27_08015</name>
</gene>
<dbReference type="NCBIfam" id="NF047828">
    <property type="entry name" value="T3SSXpsI"/>
    <property type="match status" value="1"/>
</dbReference>
<feature type="transmembrane region" description="Helical" evidence="9">
    <location>
        <begin position="12"/>
        <end position="35"/>
    </location>
</feature>
<dbReference type="PROSITE" id="PS00409">
    <property type="entry name" value="PROKAR_NTER_METHYL"/>
    <property type="match status" value="1"/>
</dbReference>
<keyword evidence="5" id="KW-0997">Cell inner membrane</keyword>
<evidence type="ECO:0000256" key="3">
    <source>
        <dbReference type="ARBA" id="ARBA00022475"/>
    </source>
</evidence>
<evidence type="ECO:0000313" key="11">
    <source>
        <dbReference type="Proteomes" id="UP000267049"/>
    </source>
</evidence>
<comment type="similarity">
    <text evidence="2">Belongs to the GSP I family.</text>
</comment>
<dbReference type="OrthoDB" id="7864109at2"/>
<keyword evidence="7 9" id="KW-1133">Transmembrane helix</keyword>
<evidence type="ECO:0000256" key="9">
    <source>
        <dbReference type="SAM" id="Phobius"/>
    </source>
</evidence>
<sequence>MKPSARRDSRGYSLLEVIVAFALLAAGLTLLLGTLSGGARQVRWSGDAGRAALHAQSLIDQVGLEAPLKDEQRSGEFEEGRYRWNLVVKPWRDPSTAGQPQAPGARPIFEVALSVEWGEGESSGRRLQMRSLRLGQPDANAVLTQ</sequence>
<evidence type="ECO:0000313" key="10">
    <source>
        <dbReference type="EMBL" id="RNF84322.1"/>
    </source>
</evidence>
<name>A0A3M8T0V2_9GAMM</name>
<comment type="subcellular location">
    <subcellularLocation>
        <location evidence="1">Cell inner membrane</location>
        <topology evidence="1">Single-pass membrane protein</topology>
    </subcellularLocation>
</comment>
<dbReference type="PANTHER" id="PTHR38779">
    <property type="entry name" value="TYPE II SECRETION SYSTEM PROTEIN I-RELATED"/>
    <property type="match status" value="1"/>
</dbReference>
<evidence type="ECO:0000256" key="6">
    <source>
        <dbReference type="ARBA" id="ARBA00022692"/>
    </source>
</evidence>
<evidence type="ECO:0000256" key="1">
    <source>
        <dbReference type="ARBA" id="ARBA00004377"/>
    </source>
</evidence>
<evidence type="ECO:0000256" key="5">
    <source>
        <dbReference type="ARBA" id="ARBA00022519"/>
    </source>
</evidence>
<dbReference type="GO" id="GO:0015627">
    <property type="term" value="C:type II protein secretion system complex"/>
    <property type="evidence" value="ECO:0007669"/>
    <property type="project" value="InterPro"/>
</dbReference>
<dbReference type="GO" id="GO:0015628">
    <property type="term" value="P:protein secretion by the type II secretion system"/>
    <property type="evidence" value="ECO:0007669"/>
    <property type="project" value="InterPro"/>
</dbReference>
<keyword evidence="11" id="KW-1185">Reference proteome</keyword>
<evidence type="ECO:0000256" key="7">
    <source>
        <dbReference type="ARBA" id="ARBA00022989"/>
    </source>
</evidence>
<keyword evidence="4" id="KW-0488">Methylation</keyword>
<dbReference type="AlphaFoldDB" id="A0A3M8T0V2"/>
<dbReference type="PANTHER" id="PTHR38779:SF2">
    <property type="entry name" value="TYPE II SECRETION SYSTEM PROTEIN I-RELATED"/>
    <property type="match status" value="1"/>
</dbReference>
<protein>
    <submittedName>
        <fullName evidence="10">General secretion pathway protein GspI</fullName>
    </submittedName>
</protein>